<gene>
    <name evidence="1" type="ORF">AMATHDRAFT_8374</name>
</gene>
<keyword evidence="2" id="KW-1185">Reference proteome</keyword>
<accession>A0A2A9N7G0</accession>
<evidence type="ECO:0000313" key="2">
    <source>
        <dbReference type="Proteomes" id="UP000242287"/>
    </source>
</evidence>
<dbReference type="EMBL" id="KZ302253">
    <property type="protein sequence ID" value="PFH46009.1"/>
    <property type="molecule type" value="Genomic_DNA"/>
</dbReference>
<reference evidence="1 2" key="1">
    <citation type="submission" date="2014-02" db="EMBL/GenBank/DDBJ databases">
        <title>Transposable element dynamics among asymbiotic and ectomycorrhizal Amanita fungi.</title>
        <authorList>
            <consortium name="DOE Joint Genome Institute"/>
            <person name="Hess J."/>
            <person name="Skrede I."/>
            <person name="Wolfe B."/>
            <person name="LaButti K."/>
            <person name="Ohm R.A."/>
            <person name="Grigoriev I.V."/>
            <person name="Pringle A."/>
        </authorList>
    </citation>
    <scope>NUCLEOTIDE SEQUENCE [LARGE SCALE GENOMIC DNA]</scope>
    <source>
        <strain evidence="1 2">SKay4041</strain>
    </source>
</reference>
<organism evidence="1 2">
    <name type="scientific">Amanita thiersii Skay4041</name>
    <dbReference type="NCBI Taxonomy" id="703135"/>
    <lineage>
        <taxon>Eukaryota</taxon>
        <taxon>Fungi</taxon>
        <taxon>Dikarya</taxon>
        <taxon>Basidiomycota</taxon>
        <taxon>Agaricomycotina</taxon>
        <taxon>Agaricomycetes</taxon>
        <taxon>Agaricomycetidae</taxon>
        <taxon>Agaricales</taxon>
        <taxon>Pluteineae</taxon>
        <taxon>Amanitaceae</taxon>
        <taxon>Amanita</taxon>
    </lineage>
</organism>
<evidence type="ECO:0000313" key="1">
    <source>
        <dbReference type="EMBL" id="PFH46009.1"/>
    </source>
</evidence>
<protein>
    <submittedName>
        <fullName evidence="1">Uncharacterized protein</fullName>
    </submittedName>
</protein>
<name>A0A2A9N7G0_9AGAR</name>
<proteinExistence type="predicted"/>
<dbReference type="Proteomes" id="UP000242287">
    <property type="component" value="Unassembled WGS sequence"/>
</dbReference>
<dbReference type="AlphaFoldDB" id="A0A2A9N7G0"/>
<sequence>MSDGGYSASPSPTGLNNNAFSIAISNLCLTYQQESASEDALHYIDSVVNSRVNSPNPARGQHEDVVATEHKDITSLDTQAQGQWSHSVTPKASPVIDTNAFRPLSVDNFTINDGHISHMRSAAFDESQNIAQPALVHPPPAFLTQDFTDSNINLSGTLISLLALMDRPQSSDFPSSTDPTFVLQNIFSTNINSMLQTKGYVPSVQVKDMGKALATHICTCTGSGFENALDERTIQMDLLARIIAYTVSELNTEIVDYTVALHGSTIPLMIYREVQEDWDFSGNSENFLLTNTTHTLQDDLDEAFTNRLHKNIMTITTPASSFNQEDKHIIMDSITNETPLPDKWAFTDEKGHKRTTYGWLTGNNTPKKPIPPSVSFSPALGQKCPLETVEDTEDITHKDRLDALKFHSPLPQSTINAGVNFWTTTANTCLDTCQSKFTDINPTVLRSTVINTADKLSKKEYFINKTRLLARSKDQKALETFAEERL</sequence>